<evidence type="ECO:0000256" key="1">
    <source>
        <dbReference type="SAM" id="MobiDB-lite"/>
    </source>
</evidence>
<gene>
    <name evidence="2" type="ORF">EH240_01180</name>
</gene>
<organism evidence="2 3">
    <name type="scientific">Mesorhizobium tamadayense</name>
    <dbReference type="NCBI Taxonomy" id="425306"/>
    <lineage>
        <taxon>Bacteria</taxon>
        <taxon>Pseudomonadati</taxon>
        <taxon>Pseudomonadota</taxon>
        <taxon>Alphaproteobacteria</taxon>
        <taxon>Hyphomicrobiales</taxon>
        <taxon>Phyllobacteriaceae</taxon>
        <taxon>Mesorhizobium</taxon>
    </lineage>
</organism>
<reference evidence="2 3" key="1">
    <citation type="submission" date="2018-11" db="EMBL/GenBank/DDBJ databases">
        <title>the genome of Mesorhizobium tamadayense DSM 28320.</title>
        <authorList>
            <person name="Gao J."/>
        </authorList>
    </citation>
    <scope>NUCLEOTIDE SEQUENCE [LARGE SCALE GENOMIC DNA]</scope>
    <source>
        <strain evidence="2 3">DSM 28320</strain>
    </source>
</reference>
<dbReference type="AlphaFoldDB" id="A0A3P3GAG9"/>
<feature type="region of interest" description="Disordered" evidence="1">
    <location>
        <begin position="1"/>
        <end position="24"/>
    </location>
</feature>
<dbReference type="RefSeq" id="WP_124995581.1">
    <property type="nucleotide sequence ID" value="NZ_RQXT01000001.1"/>
</dbReference>
<protein>
    <recommendedName>
        <fullName evidence="4">Flagellar protein FlgN</fullName>
    </recommendedName>
</protein>
<keyword evidence="3" id="KW-1185">Reference proteome</keyword>
<dbReference type="EMBL" id="RQXT01000001">
    <property type="protein sequence ID" value="RRI07880.1"/>
    <property type="molecule type" value="Genomic_DNA"/>
</dbReference>
<dbReference type="OrthoDB" id="8294122at2"/>
<accession>A0A3P3GAG9</accession>
<feature type="compositionally biased region" description="Low complexity" evidence="1">
    <location>
        <begin position="11"/>
        <end position="24"/>
    </location>
</feature>
<evidence type="ECO:0000313" key="3">
    <source>
        <dbReference type="Proteomes" id="UP000273786"/>
    </source>
</evidence>
<comment type="caution">
    <text evidence="2">The sequence shown here is derived from an EMBL/GenBank/DDBJ whole genome shotgun (WGS) entry which is preliminary data.</text>
</comment>
<proteinExistence type="predicted"/>
<evidence type="ECO:0000313" key="2">
    <source>
        <dbReference type="EMBL" id="RRI07880.1"/>
    </source>
</evidence>
<name>A0A3P3GAG9_9HYPH</name>
<evidence type="ECO:0008006" key="4">
    <source>
        <dbReference type="Google" id="ProtNLM"/>
    </source>
</evidence>
<sequence length="140" mass="15073">MADQTDLSNLPARTTATEAPAASARPGNLAAIIGRIEEAVDEETAGIRSGTGYDLKASNARKSRYLYELTRALKGANEIEFLEQHREGLTRLRQKLAKNEAAILAHLNAVNEVATLLKNAIQRADADGTYSAGEFGYARA</sequence>
<dbReference type="Proteomes" id="UP000273786">
    <property type="component" value="Unassembled WGS sequence"/>
</dbReference>